<comment type="caution">
    <text evidence="2">The sequence shown here is derived from an EMBL/GenBank/DDBJ whole genome shotgun (WGS) entry which is preliminary data.</text>
</comment>
<accession>A0A9W6GR73</accession>
<keyword evidence="1" id="KW-0472">Membrane</keyword>
<evidence type="ECO:0000256" key="1">
    <source>
        <dbReference type="SAM" id="Phobius"/>
    </source>
</evidence>
<reference evidence="2" key="1">
    <citation type="journal article" date="2023" name="Int. J. Syst. Evol. Microbiol.">
        <title>Methylocystis iwaonis sp. nov., a type II methane-oxidizing bacterium from surface soil of a rice paddy field in Japan, and emended description of the genus Methylocystis (ex Whittenbury et al. 1970) Bowman et al. 1993.</title>
        <authorList>
            <person name="Kaise H."/>
            <person name="Sawadogo J.B."/>
            <person name="Alam M.S."/>
            <person name="Ueno C."/>
            <person name="Dianou D."/>
            <person name="Shinjo R."/>
            <person name="Asakawa S."/>
        </authorList>
    </citation>
    <scope>NUCLEOTIDE SEQUENCE</scope>
    <source>
        <strain evidence="2">LMG27198</strain>
    </source>
</reference>
<proteinExistence type="predicted"/>
<organism evidence="2 3">
    <name type="scientific">Methylocystis echinoides</name>
    <dbReference type="NCBI Taxonomy" id="29468"/>
    <lineage>
        <taxon>Bacteria</taxon>
        <taxon>Pseudomonadati</taxon>
        <taxon>Pseudomonadota</taxon>
        <taxon>Alphaproteobacteria</taxon>
        <taxon>Hyphomicrobiales</taxon>
        <taxon>Methylocystaceae</taxon>
        <taxon>Methylocystis</taxon>
    </lineage>
</organism>
<evidence type="ECO:0000313" key="2">
    <source>
        <dbReference type="EMBL" id="GLI91428.1"/>
    </source>
</evidence>
<keyword evidence="1" id="KW-1133">Transmembrane helix</keyword>
<evidence type="ECO:0000313" key="3">
    <source>
        <dbReference type="Proteomes" id="UP001144323"/>
    </source>
</evidence>
<gene>
    <name evidence="2" type="ORF">LMG27198_04200</name>
</gene>
<keyword evidence="3" id="KW-1185">Reference proteome</keyword>
<protein>
    <submittedName>
        <fullName evidence="2">Uncharacterized protein</fullName>
    </submittedName>
</protein>
<name>A0A9W6GR73_9HYPH</name>
<keyword evidence="1" id="KW-0812">Transmembrane</keyword>
<sequence length="91" mass="9264">MRSAGVGRLIAVGFTLAVSVRWLIALGEGVARGRAIAVIGRAATIRAAGVRPIFRRAIFLVGLGLAVRIGRRVVALGAGGAERGEKSESGG</sequence>
<dbReference type="Proteomes" id="UP001144323">
    <property type="component" value="Unassembled WGS sequence"/>
</dbReference>
<feature type="transmembrane region" description="Helical" evidence="1">
    <location>
        <begin position="6"/>
        <end position="24"/>
    </location>
</feature>
<dbReference type="AlphaFoldDB" id="A0A9W6GR73"/>
<dbReference type="EMBL" id="BSEC01000001">
    <property type="protein sequence ID" value="GLI91428.1"/>
    <property type="molecule type" value="Genomic_DNA"/>
</dbReference>